<keyword evidence="4" id="KW-0862">Zinc</keyword>
<dbReference type="InterPro" id="IPR001628">
    <property type="entry name" value="Znf_hrmn_rcpt"/>
</dbReference>
<dbReference type="AlphaFoldDB" id="A0A183E045"/>
<dbReference type="PRINTS" id="PR00398">
    <property type="entry name" value="STRDHORMONER"/>
</dbReference>
<evidence type="ECO:0000313" key="13">
    <source>
        <dbReference type="Proteomes" id="UP000271098"/>
    </source>
</evidence>
<dbReference type="InterPro" id="IPR050200">
    <property type="entry name" value="Nuclear_hormone_rcpt_NR3"/>
</dbReference>
<dbReference type="InterPro" id="IPR035500">
    <property type="entry name" value="NHR-like_dom_sf"/>
</dbReference>
<reference evidence="12 13" key="2">
    <citation type="submission" date="2018-11" db="EMBL/GenBank/DDBJ databases">
        <authorList>
            <consortium name="Pathogen Informatics"/>
        </authorList>
    </citation>
    <scope>NUCLEOTIDE SEQUENCE [LARGE SCALE GENOMIC DNA]</scope>
</reference>
<keyword evidence="5" id="KW-0805">Transcription regulation</keyword>
<keyword evidence="3" id="KW-0863">Zinc-finger</keyword>
<protein>
    <submittedName>
        <fullName evidence="14">Nuclear receptor domain-containing protein</fullName>
    </submittedName>
</protein>
<dbReference type="Pfam" id="PF00105">
    <property type="entry name" value="zf-C4"/>
    <property type="match status" value="1"/>
</dbReference>
<dbReference type="WBParaSite" id="GPUH_0001435501-mRNA-1">
    <property type="protein sequence ID" value="GPUH_0001435501-mRNA-1"/>
    <property type="gene ID" value="GPUH_0001435501"/>
</dbReference>
<dbReference type="InterPro" id="IPR013088">
    <property type="entry name" value="Znf_NHR/GATA"/>
</dbReference>
<feature type="region of interest" description="Disordered" evidence="10">
    <location>
        <begin position="365"/>
        <end position="399"/>
    </location>
</feature>
<keyword evidence="9" id="KW-0539">Nucleus</keyword>
<evidence type="ECO:0000256" key="3">
    <source>
        <dbReference type="ARBA" id="ARBA00022771"/>
    </source>
</evidence>
<dbReference type="Gene3D" id="1.10.565.10">
    <property type="entry name" value="Retinoid X Receptor"/>
    <property type="match status" value="1"/>
</dbReference>
<name>A0A183E045_9BILA</name>
<feature type="compositionally biased region" description="Polar residues" evidence="10">
    <location>
        <begin position="146"/>
        <end position="161"/>
    </location>
</feature>
<feature type="region of interest" description="Disordered" evidence="10">
    <location>
        <begin position="191"/>
        <end position="220"/>
    </location>
</feature>
<dbReference type="SUPFAM" id="SSF48508">
    <property type="entry name" value="Nuclear receptor ligand-binding domain"/>
    <property type="match status" value="1"/>
</dbReference>
<dbReference type="EMBL" id="UYRT01081149">
    <property type="protein sequence ID" value="VDN23988.1"/>
    <property type="molecule type" value="Genomic_DNA"/>
</dbReference>
<dbReference type="GO" id="GO:0008270">
    <property type="term" value="F:zinc ion binding"/>
    <property type="evidence" value="ECO:0007669"/>
    <property type="project" value="UniProtKB-KW"/>
</dbReference>
<feature type="compositionally biased region" description="Polar residues" evidence="10">
    <location>
        <begin position="205"/>
        <end position="215"/>
    </location>
</feature>
<accession>A0A183E045</accession>
<evidence type="ECO:0000256" key="6">
    <source>
        <dbReference type="ARBA" id="ARBA00023125"/>
    </source>
</evidence>
<dbReference type="InterPro" id="IPR001723">
    <property type="entry name" value="Nuclear_hrmn_rcpt"/>
</dbReference>
<dbReference type="PRINTS" id="PR00047">
    <property type="entry name" value="STROIDFINGER"/>
</dbReference>
<evidence type="ECO:0000256" key="1">
    <source>
        <dbReference type="ARBA" id="ARBA00004123"/>
    </source>
</evidence>
<feature type="region of interest" description="Disordered" evidence="10">
    <location>
        <begin position="1"/>
        <end position="34"/>
    </location>
</feature>
<dbReference type="FunFam" id="3.30.50.10:FF:000006">
    <property type="entry name" value="Nuclear receptor subfamily 5 group A member"/>
    <property type="match status" value="1"/>
</dbReference>
<organism evidence="14">
    <name type="scientific">Gongylonema pulchrum</name>
    <dbReference type="NCBI Taxonomy" id="637853"/>
    <lineage>
        <taxon>Eukaryota</taxon>
        <taxon>Metazoa</taxon>
        <taxon>Ecdysozoa</taxon>
        <taxon>Nematoda</taxon>
        <taxon>Chromadorea</taxon>
        <taxon>Rhabditida</taxon>
        <taxon>Spirurina</taxon>
        <taxon>Spiruromorpha</taxon>
        <taxon>Spiruroidea</taxon>
        <taxon>Gongylonematidae</taxon>
        <taxon>Gongylonema</taxon>
    </lineage>
</organism>
<feature type="compositionally biased region" description="Low complexity" evidence="10">
    <location>
        <begin position="20"/>
        <end position="30"/>
    </location>
</feature>
<keyword evidence="8" id="KW-0675">Receptor</keyword>
<sequence>MSSEPASAFRSPVITSSTSAKPAHPIIAHPKPIKPYPHPGAPDSFALYSYYLSQMGHGLDMQQFAQIAQPSALPSPHSLATSAVFAANPVAAITANNQTQWDPETTRPVQREPCSPDSPQSADTSCSRAPQPSTSPKDRIAMATTAPISTSINSTATTRTSAPDRGSNKFSWLSHYNVETNAAVASAAAPLPSSTLSSPSLTSVHSNGSEATHTWNGRAGGHRPGEFTSAFMVDYLDDDPLLCAICSDKSSGLHYGIYTCEGCKGFFKRTVQNKRVYTCVSGTGSCPMTKEQRNRCQFCRFQKCLQQGMVLEAVREDRMPGGRNGSAIYNLYKLKYKKTRRLQALCESILRENAAHGAASLAAAPYGSSSRLTPSGRSMSGSTPPSGSPPSGTPAPELRSSIEPLNLSAKESVIKGETMPGSGWCSSSSSTVSRLTPSTRSLLPPQNKNLIQELIEIDHIERLINLKGLRIVHRLESCSNDATTPACQRLSRIGDEIVEQLVEWAKMLPFYHELPVEVHTHLLTQRWAELVDYFYEFLHLCT</sequence>
<reference evidence="14" key="1">
    <citation type="submission" date="2016-06" db="UniProtKB">
        <authorList>
            <consortium name="WormBaseParasite"/>
        </authorList>
    </citation>
    <scope>IDENTIFICATION</scope>
</reference>
<evidence type="ECO:0000256" key="7">
    <source>
        <dbReference type="ARBA" id="ARBA00023163"/>
    </source>
</evidence>
<feature type="domain" description="Nuclear receptor" evidence="11">
    <location>
        <begin position="240"/>
        <end position="316"/>
    </location>
</feature>
<dbReference type="GO" id="GO:0043565">
    <property type="term" value="F:sequence-specific DNA binding"/>
    <property type="evidence" value="ECO:0007669"/>
    <property type="project" value="InterPro"/>
</dbReference>
<evidence type="ECO:0000256" key="2">
    <source>
        <dbReference type="ARBA" id="ARBA00022723"/>
    </source>
</evidence>
<feature type="region of interest" description="Disordered" evidence="10">
    <location>
        <begin position="418"/>
        <end position="439"/>
    </location>
</feature>
<evidence type="ECO:0000256" key="8">
    <source>
        <dbReference type="ARBA" id="ARBA00023170"/>
    </source>
</evidence>
<comment type="subcellular location">
    <subcellularLocation>
        <location evidence="1">Nucleus</location>
    </subcellularLocation>
</comment>
<evidence type="ECO:0000256" key="10">
    <source>
        <dbReference type="SAM" id="MobiDB-lite"/>
    </source>
</evidence>
<evidence type="ECO:0000256" key="4">
    <source>
        <dbReference type="ARBA" id="ARBA00022833"/>
    </source>
</evidence>
<evidence type="ECO:0000256" key="5">
    <source>
        <dbReference type="ARBA" id="ARBA00023015"/>
    </source>
</evidence>
<evidence type="ECO:0000256" key="9">
    <source>
        <dbReference type="ARBA" id="ARBA00023242"/>
    </source>
</evidence>
<proteinExistence type="predicted"/>
<keyword evidence="7" id="KW-0804">Transcription</keyword>
<dbReference type="GO" id="GO:0003700">
    <property type="term" value="F:DNA-binding transcription factor activity"/>
    <property type="evidence" value="ECO:0007669"/>
    <property type="project" value="InterPro"/>
</dbReference>
<evidence type="ECO:0000259" key="11">
    <source>
        <dbReference type="PROSITE" id="PS51030"/>
    </source>
</evidence>
<dbReference type="SMART" id="SM00399">
    <property type="entry name" value="ZnF_C4"/>
    <property type="match status" value="1"/>
</dbReference>
<dbReference type="GO" id="GO:0006357">
    <property type="term" value="P:regulation of transcription by RNA polymerase II"/>
    <property type="evidence" value="ECO:0007669"/>
    <property type="project" value="UniProtKB-ARBA"/>
</dbReference>
<feature type="compositionally biased region" description="Low complexity" evidence="10">
    <location>
        <begin position="191"/>
        <end position="204"/>
    </location>
</feature>
<feature type="compositionally biased region" description="Low complexity" evidence="10">
    <location>
        <begin position="426"/>
        <end position="439"/>
    </location>
</feature>
<evidence type="ECO:0000313" key="12">
    <source>
        <dbReference type="EMBL" id="VDN23988.1"/>
    </source>
</evidence>
<feature type="compositionally biased region" description="Low complexity" evidence="10">
    <location>
        <begin position="365"/>
        <end position="385"/>
    </location>
</feature>
<dbReference type="Gene3D" id="3.30.50.10">
    <property type="entry name" value="Erythroid Transcription Factor GATA-1, subunit A"/>
    <property type="match status" value="1"/>
</dbReference>
<keyword evidence="2" id="KW-0479">Metal-binding</keyword>
<keyword evidence="13" id="KW-1185">Reference proteome</keyword>
<dbReference type="PROSITE" id="PS51030">
    <property type="entry name" value="NUCLEAR_REC_DBD_2"/>
    <property type="match status" value="1"/>
</dbReference>
<keyword evidence="6" id="KW-0238">DNA-binding</keyword>
<feature type="region of interest" description="Disordered" evidence="10">
    <location>
        <begin position="95"/>
        <end position="166"/>
    </location>
</feature>
<dbReference type="PANTHER" id="PTHR48092">
    <property type="entry name" value="KNIRPS-RELATED PROTEIN-RELATED"/>
    <property type="match status" value="1"/>
</dbReference>
<dbReference type="Proteomes" id="UP000271098">
    <property type="component" value="Unassembled WGS sequence"/>
</dbReference>
<dbReference type="SUPFAM" id="SSF57716">
    <property type="entry name" value="Glucocorticoid receptor-like (DNA-binding domain)"/>
    <property type="match status" value="1"/>
</dbReference>
<dbReference type="OrthoDB" id="10006908at2759"/>
<gene>
    <name evidence="12" type="ORF">GPUH_LOCUS14337</name>
</gene>
<dbReference type="GO" id="GO:0005634">
    <property type="term" value="C:nucleus"/>
    <property type="evidence" value="ECO:0007669"/>
    <property type="project" value="UniProtKB-SubCell"/>
</dbReference>
<evidence type="ECO:0000313" key="14">
    <source>
        <dbReference type="WBParaSite" id="GPUH_0001435501-mRNA-1"/>
    </source>
</evidence>
<feature type="compositionally biased region" description="Polar residues" evidence="10">
    <location>
        <begin position="117"/>
        <end position="135"/>
    </location>
</feature>
<dbReference type="PROSITE" id="PS00031">
    <property type="entry name" value="NUCLEAR_REC_DBD_1"/>
    <property type="match status" value="1"/>
</dbReference>